<dbReference type="InterPro" id="IPR029456">
    <property type="entry name" value="Sialidase_N"/>
</dbReference>
<dbReference type="Proteomes" id="UP000483362">
    <property type="component" value="Unassembled WGS sequence"/>
</dbReference>
<dbReference type="Gene3D" id="2.60.120.1350">
    <property type="entry name" value="Protein of unknown function DUF4465"/>
    <property type="match status" value="1"/>
</dbReference>
<evidence type="ECO:0000313" key="4">
    <source>
        <dbReference type="EMBL" id="MSS17226.1"/>
    </source>
</evidence>
<feature type="domain" description="Sialidase N-terminal" evidence="3">
    <location>
        <begin position="1020"/>
        <end position="1136"/>
    </location>
</feature>
<feature type="chain" id="PRO_5026998823" evidence="1">
    <location>
        <begin position="28"/>
        <end position="2087"/>
    </location>
</feature>
<dbReference type="SUPFAM" id="SSF51126">
    <property type="entry name" value="Pectin lyase-like"/>
    <property type="match status" value="1"/>
</dbReference>
<dbReference type="Pfam" id="PF14717">
    <property type="entry name" value="DUF4465"/>
    <property type="match status" value="1"/>
</dbReference>
<evidence type="ECO:0000256" key="1">
    <source>
        <dbReference type="SAM" id="SignalP"/>
    </source>
</evidence>
<reference evidence="4 5" key="1">
    <citation type="submission" date="2019-08" db="EMBL/GenBank/DDBJ databases">
        <title>In-depth cultivation of the pig gut microbiome towards novel bacterial diversity and tailored functional studies.</title>
        <authorList>
            <person name="Wylensek D."/>
            <person name="Hitch T.C.A."/>
            <person name="Clavel T."/>
        </authorList>
    </citation>
    <scope>NUCLEOTIDE SEQUENCE [LARGE SCALE GENOMIC DNA]</scope>
    <source>
        <strain evidence="4 5">Oil-RF-744-WCA-WT-10</strain>
    </source>
</reference>
<accession>A0A6L5XDL5</accession>
<keyword evidence="1" id="KW-0732">Signal</keyword>
<comment type="caution">
    <text evidence="4">The sequence shown here is derived from an EMBL/GenBank/DDBJ whole genome shotgun (WGS) entry which is preliminary data.</text>
</comment>
<dbReference type="EMBL" id="VULT01000006">
    <property type="protein sequence ID" value="MSS17226.1"/>
    <property type="molecule type" value="Genomic_DNA"/>
</dbReference>
<evidence type="ECO:0000259" key="2">
    <source>
        <dbReference type="Pfam" id="PF13229"/>
    </source>
</evidence>
<dbReference type="InterPro" id="IPR012334">
    <property type="entry name" value="Pectin_lyas_fold"/>
</dbReference>
<dbReference type="SMART" id="SM00710">
    <property type="entry name" value="PbH1"/>
    <property type="match status" value="7"/>
</dbReference>
<protein>
    <submittedName>
        <fullName evidence="4">DUF4465 domain-containing protein</fullName>
    </submittedName>
</protein>
<gene>
    <name evidence="4" type="ORF">FYJ29_05540</name>
</gene>
<dbReference type="InterPro" id="IPR011050">
    <property type="entry name" value="Pectin_lyase_fold/virulence"/>
</dbReference>
<dbReference type="Gene3D" id="2.60.40.1290">
    <property type="match status" value="3"/>
</dbReference>
<dbReference type="Gene3D" id="2.160.20.10">
    <property type="entry name" value="Single-stranded right-handed beta-helix, Pectin lyase-like"/>
    <property type="match status" value="1"/>
</dbReference>
<sequence>MITSKFKSLIVAIMLLVVGGIVQTAAAAGPRKAWSESDGVYYLKTTDGQEDTYAVDSTLTFKAVAEGNTIPSYRDCGVVFKPAKEGNILRITVNSIDLSGSNYLLLYDGAVSGIGASDYSRTGKQSKYLPDGWVKWYDSTSAGETYTSTAADGSLSFGFHSASSNGQKGFSITVTSIPAKDMVYKGMELIGNPDGVNRGAKNQILLGVNVMTEGSKNPEKLNNLKIDCAALAGNANVANLRLYKSANFIDVNIVAKAAVTGDALEAKDVTLKQGNNYFYVVADVDPDASGTVPGPKVATLQVGGESKSVTNPVGDDVTVNNVILMTADATTFKIGDDVLWYDDGGKDGKIGSNFTGTITFVPATAGQCVKVDFNKFAIFNTSSVGYNDEFKFYNGRTADESQLITTLLKEGKTVKSTAADGSMTVTLKSTTGVPADGWEAVVSQFLPGDMTFKSIDATASSTETVAAGDTLQQLLLIDVVTTNTSKALHASQFNFTADTKNIDQVKLYYLGESAATPLGSGNYFGKAAVSGSTVVVTGDRALTEGHNYFAALVDVKETALNGATVSLKLDDATIGGTVHTPAALTATRTVANTCYASQGAHAHKIYDTWTFLNAKNPYSDNKYETEDADYIVTFTPGVPGAVAQLDFSAFDVYYASSSYGTRAVFEVYSGDSLSEANLLWKLENNSQSTTGPGKILRSNAANGAITVKFNPKTTSSYYAGKGWTATVTPFVNHDMTIDSVKVNQSSTDVVAAGSTDAKIIDFDVVTEGTLTLKTVKTLNLDLKDSYPNVARVNVKYNNSPDYTTAVDFGSLANPSQNQVAVTGNRILNDGDNYFWVTYDMKSDAEANAVLDAKLVSIVDATETTVVSNGDPDGNRILKYIVNMETGSKVVTVNNPIMFYDDGGADGNTSKGFDGTVTFVPGKEGSAVQLETKSFSCGQGKFYLYNGSKVDDNNLVGTYNYTSGPDTYISKAADGALTVRYTGPTSSYSTYDGFAIEMSLHKLASFTVDTVKAEPGTHDSVVRGSRNAVLQKIAVVVSGDRGAVKLNNFKFIATGTSNLADIKAAKLYYTAKAANFVDNCLVAKISAVNSENVLAADSAVSITENGTYYFWITYDIADDATAGNRVAASLQGVDVDGAYVAATTIAGQRTVNTGLKGTYIIGSSNKANYATFADATSALADGIEGPVTFVVEPGTYAENVEIKAVQGVSAEHPLSFVGQSGNASDVVIKGAGYSTPDYGEFKKGMFFVDSTSYVTIKHLSFIPDDQTYPAVLHIYNQSRHVTVDSIVVKATPVTASNGYNGISLILSQAVNEDGKNNDFLTVTNSTFSGGYVALYLGGTSYVALTREQGLVVKNNIIDEAGSKGIYVTDEDNALIDGNAIYQSTTSKSGYHGIDLFRNRGNVIVSNNKITNAHSAYSYGIELRQTCYGASTAEPILVYNNSISITNSPSSSTAGIEIDGDNKNIALYYNTVRVAGSQGYTFYAARARSNESFDGILLQNNLMQNLTGSASNMSFYGNYAGKTTFLNNAFNAGNIVAGTDSAAFATMAGNATNVVDSAQFVSETDLHLKAIGSLKAAAPVALVTTDLDGTMRDAVTPTIGAYEYRDIVVEHPQLAQGYPVVAAVDQTSADVKTKWNVSGKLYAKAIKAGSISPIAKKAAAKVTVDDVMTSGTAVDYTAGTELTTHFSSLAPASSYKAYFVLVSALDSSKSALAECEFATQVKYDTLKVDLTSIYDMVSAGDSTTIEPVVTGGKKPYTYEWRDQMNQVIGTDSAVTVAPAYTYGYKLTVTSADNQKVVAKTAVYVMGQAVAATFDDNYLAPDSYFDGDNDDDVYYSGSYAFHVAHHGTNWYDGYAMSNKTSTVFSGLDDMWNSAVGQGVDNSANYAVYYPAYGSDSYIEVTNDLDGDVVKGTWVALSAYTKKAVTDGVYGAKKFAAGDWLKVTAKGVDAQGATTSTDLYLIDFRSQDETQHTMLDNWYWWDLSSLGKVVKVSFSFTGSDTGVYGLNTPSFACFDNFNDQSHLSTSIANVSHSTAAKVTVANGAITVEGAQHVAVYTAAGAQVSAGKAVTSVVPGIYLVVADGHATKVVVR</sequence>
<dbReference type="Pfam" id="PF14873">
    <property type="entry name" value="BNR_assoc_N"/>
    <property type="match status" value="1"/>
</dbReference>
<keyword evidence="5" id="KW-1185">Reference proteome</keyword>
<dbReference type="Pfam" id="PF13229">
    <property type="entry name" value="Beta_helix"/>
    <property type="match status" value="1"/>
</dbReference>
<proteinExistence type="predicted"/>
<feature type="domain" description="Right handed beta helix" evidence="2">
    <location>
        <begin position="1342"/>
        <end position="1516"/>
    </location>
</feature>
<evidence type="ECO:0000259" key="3">
    <source>
        <dbReference type="Pfam" id="PF14873"/>
    </source>
</evidence>
<feature type="signal peptide" evidence="1">
    <location>
        <begin position="1"/>
        <end position="27"/>
    </location>
</feature>
<dbReference type="InterPro" id="IPR006626">
    <property type="entry name" value="PbH1"/>
</dbReference>
<name>A0A6L5XDL5_9BACT</name>
<dbReference type="InterPro" id="IPR039448">
    <property type="entry name" value="Beta_helix"/>
</dbReference>
<organism evidence="4 5">
    <name type="scientific">Sodaliphilus pleomorphus</name>
    <dbReference type="NCBI Taxonomy" id="2606626"/>
    <lineage>
        <taxon>Bacteria</taxon>
        <taxon>Pseudomonadati</taxon>
        <taxon>Bacteroidota</taxon>
        <taxon>Bacteroidia</taxon>
        <taxon>Bacteroidales</taxon>
        <taxon>Muribaculaceae</taxon>
        <taxon>Sodaliphilus</taxon>
    </lineage>
</organism>
<dbReference type="InterPro" id="IPR027828">
    <property type="entry name" value="DUF4465"/>
</dbReference>
<evidence type="ECO:0000313" key="5">
    <source>
        <dbReference type="Proteomes" id="UP000483362"/>
    </source>
</evidence>
<dbReference type="RefSeq" id="WP_154326523.1">
    <property type="nucleotide sequence ID" value="NZ_CP045696.1"/>
</dbReference>